<accession>A0AAU8B9W4</accession>
<dbReference type="Pfam" id="PF25731">
    <property type="entry name" value="crAss_MUZ"/>
    <property type="match status" value="1"/>
</dbReference>
<sequence>MATNQNNIHVNSFTKGMNSDTSLDTIENTQYTFGKNIRITTNALLKAIVDSNSTEGIVAPVYAGKTVNVDGMYDTSDYRILAVNSIENIGSVIIADKKEGAALWHVYRVLFEDEDNLKFSLQFSSDVTTDKQKFSTVINRELEGIVKLYIADGEHQVMQINLMDDEYNEKISGNVDNIISNRIYPVYKTEILAQISGTLPTCQLQYAYRLYKKYGVFSKMSPLTNKIQIIDGNRNKEEGNAEDTTTSVGLRINIPI</sequence>
<reference evidence="2" key="1">
    <citation type="submission" date="2024-03" db="EMBL/GenBank/DDBJ databases">
        <title>Diverse circular DNA viruses in blood, oral, and fecal samples of captive lemurs.</title>
        <authorList>
            <person name="Paietta E.N."/>
            <person name="Kraberger S."/>
            <person name="Lund M.C."/>
            <person name="Custer J.M."/>
            <person name="Vargas K.M."/>
            <person name="Ehmke E.E."/>
            <person name="Yoder A.D."/>
            <person name="Varsani A."/>
        </authorList>
    </citation>
    <scope>NUCLEOTIDE SEQUENCE</scope>
    <source>
        <strain evidence="2">Duke_30FF_63</strain>
    </source>
</reference>
<organism evidence="2">
    <name type="scientific">Dulem virus 42</name>
    <dbReference type="NCBI Taxonomy" id="3145760"/>
    <lineage>
        <taxon>Viruses</taxon>
        <taxon>Duplodnaviria</taxon>
        <taxon>Heunggongvirae</taxon>
        <taxon>Uroviricota</taxon>
        <taxon>Caudoviricetes</taxon>
    </lineage>
</organism>
<evidence type="ECO:0000313" key="2">
    <source>
        <dbReference type="EMBL" id="XCD08463.1"/>
    </source>
</evidence>
<proteinExistence type="predicted"/>
<evidence type="ECO:0000259" key="1">
    <source>
        <dbReference type="Pfam" id="PF25731"/>
    </source>
</evidence>
<name>A0AAU8B9W4_9CAUD</name>
<protein>
    <submittedName>
        <fullName evidence="2">Stabilization protein</fullName>
    </submittedName>
</protein>
<dbReference type="InterPro" id="IPR057889">
    <property type="entry name" value="crAss_MUZ_N"/>
</dbReference>
<dbReference type="EMBL" id="PP511876">
    <property type="protein sequence ID" value="XCD08463.1"/>
    <property type="molecule type" value="Genomic_DNA"/>
</dbReference>
<feature type="domain" description="Crassvirus muzzle protein N-terminal region" evidence="1">
    <location>
        <begin position="9"/>
        <end position="254"/>
    </location>
</feature>